<comment type="subcellular location">
    <subcellularLocation>
        <location evidence="1">Chromosome</location>
    </subcellularLocation>
    <subcellularLocation>
        <location evidence="3">Nucleus</location>
    </subcellularLocation>
</comment>
<feature type="region of interest" description="Disordered" evidence="4">
    <location>
        <begin position="362"/>
        <end position="381"/>
    </location>
</feature>
<dbReference type="SUPFAM" id="SSF88697">
    <property type="entry name" value="PUA domain-like"/>
    <property type="match status" value="1"/>
</dbReference>
<dbReference type="Proteomes" id="UP001497457">
    <property type="component" value="Chromosome 26rd"/>
</dbReference>
<dbReference type="EMBL" id="OZ075136">
    <property type="protein sequence ID" value="CAL5002353.1"/>
    <property type="molecule type" value="Genomic_DNA"/>
</dbReference>
<dbReference type="PROSITE" id="PS51015">
    <property type="entry name" value="YDG"/>
    <property type="match status" value="1"/>
</dbReference>
<feature type="domain" description="YDG" evidence="5">
    <location>
        <begin position="581"/>
        <end position="730"/>
    </location>
</feature>
<evidence type="ECO:0000256" key="4">
    <source>
        <dbReference type="SAM" id="MobiDB-lite"/>
    </source>
</evidence>
<dbReference type="Gene3D" id="2.30.280.10">
    <property type="entry name" value="SRA-YDG"/>
    <property type="match status" value="1"/>
</dbReference>
<keyword evidence="2 3" id="KW-0539">Nucleus</keyword>
<evidence type="ECO:0000313" key="7">
    <source>
        <dbReference type="Proteomes" id="UP001497457"/>
    </source>
</evidence>
<feature type="compositionally biased region" description="Basic and acidic residues" evidence="4">
    <location>
        <begin position="46"/>
        <end position="73"/>
    </location>
</feature>
<evidence type="ECO:0000313" key="6">
    <source>
        <dbReference type="EMBL" id="CAL5002353.1"/>
    </source>
</evidence>
<dbReference type="InterPro" id="IPR051357">
    <property type="entry name" value="H3K9_HMTase_SUVAR3-9"/>
</dbReference>
<dbReference type="GO" id="GO:0005634">
    <property type="term" value="C:nucleus"/>
    <property type="evidence" value="ECO:0007669"/>
    <property type="project" value="UniProtKB-SubCell"/>
</dbReference>
<dbReference type="Pfam" id="PF02182">
    <property type="entry name" value="SAD_SRA"/>
    <property type="match status" value="1"/>
</dbReference>
<feature type="compositionally biased region" description="Low complexity" evidence="4">
    <location>
        <begin position="326"/>
        <end position="337"/>
    </location>
</feature>
<feature type="compositionally biased region" description="Basic and acidic residues" evidence="4">
    <location>
        <begin position="444"/>
        <end position="455"/>
    </location>
</feature>
<reference evidence="6 7" key="2">
    <citation type="submission" date="2024-10" db="EMBL/GenBank/DDBJ databases">
        <authorList>
            <person name="Ryan C."/>
        </authorList>
    </citation>
    <scope>NUCLEOTIDE SEQUENCE [LARGE SCALE GENOMIC DNA]</scope>
</reference>
<dbReference type="InterPro" id="IPR003105">
    <property type="entry name" value="SRA_YDG"/>
</dbReference>
<sequence>MDDLREAGRGDARHRGAPAPGTAAAAAAAARARRSSSPQRHGGGGGDRDAGEAGDGARDARRGCGAGKAEEAGGRSGSGTSRGAGGRAARSGVVARVGPGAEAEAGGNAGAAAVPAGGGAARVRAVVAAPREGSGGGKEGNKKRASASSAAPLRREGSGGGEVGTKKRPFASSSSAAAPRAYPSPKRRMVSAERHFPPGFGRGCDGADGGSRLVTTAPARPGGGSAASPPKPAAATAAARHPPRSVREAGSGGVLKKASAAVGGSRAVAAPARHGGASQTKHAAAAARRPPSVGKAGSGRVLKKASAMVGGSRVLAAPARRGSGWASSPTKPAAAPPRCSAGEAGSSGVLKKVPAAVVLCPVADGGRHGPHAASLKSLEPSRRSGVAAADGLLDIDSQGRSGRGGSGSSKKVVWFRRKPVVYYATRRFPPGRGRAKLSQPLNKSAEKYPKTESKDSSTSSDSFGPKKNVTVKRPDYDRLKIASACAMGSISTVNDLVDSILADDAFLKSEAAYQSELQWKLNCSSDARSKFKMICGRFQFICNAIVQFVQQRSLKISRIDIAAGKVVKKLPGFTQQGPVIGDVPGVEVGDEFLYKVQLAVVGLHRLPRKGIDSIKFENGMLVAISIVASGDYPDELSSSGELIYTGSGGKCAGKKSDENQKLKGGNLALKNCIQTKTPVRVIHGFKGREEGSHSKAKGASAFIYDGLYHVVDCWKEGQAGSKVFKYKLLRIPGQPELPHRTKTASGRKSGIMRWR</sequence>
<name>A0ABC9BND4_9POAL</name>
<evidence type="ECO:0000256" key="2">
    <source>
        <dbReference type="ARBA" id="ARBA00023242"/>
    </source>
</evidence>
<accession>A0ABC9BND4</accession>
<dbReference type="SMART" id="SM00466">
    <property type="entry name" value="SRA"/>
    <property type="match status" value="1"/>
</dbReference>
<dbReference type="AlphaFoldDB" id="A0ABC9BND4"/>
<dbReference type="InterPro" id="IPR036987">
    <property type="entry name" value="SRA-YDG_sf"/>
</dbReference>
<evidence type="ECO:0000259" key="5">
    <source>
        <dbReference type="PROSITE" id="PS51015"/>
    </source>
</evidence>
<dbReference type="PANTHER" id="PTHR45660:SF11">
    <property type="entry name" value="OS08G0400200 PROTEIN"/>
    <property type="match status" value="1"/>
</dbReference>
<gene>
    <name evidence="6" type="ORF">URODEC1_LOCUS65911</name>
</gene>
<protein>
    <recommendedName>
        <fullName evidence="5">YDG domain-containing protein</fullName>
    </recommendedName>
</protein>
<evidence type="ECO:0000256" key="3">
    <source>
        <dbReference type="PROSITE-ProRule" id="PRU00358"/>
    </source>
</evidence>
<keyword evidence="7" id="KW-1185">Reference proteome</keyword>
<feature type="compositionally biased region" description="Low complexity" evidence="4">
    <location>
        <begin position="17"/>
        <end position="30"/>
    </location>
</feature>
<proteinExistence type="predicted"/>
<feature type="compositionally biased region" description="Low complexity" evidence="4">
    <location>
        <begin position="258"/>
        <end position="273"/>
    </location>
</feature>
<evidence type="ECO:0000256" key="1">
    <source>
        <dbReference type="ARBA" id="ARBA00004286"/>
    </source>
</evidence>
<reference evidence="7" key="1">
    <citation type="submission" date="2024-06" db="EMBL/GenBank/DDBJ databases">
        <authorList>
            <person name="Ryan C."/>
        </authorList>
    </citation>
    <scope>NUCLEOTIDE SEQUENCE [LARGE SCALE GENOMIC DNA]</scope>
</reference>
<feature type="region of interest" description="Disordered" evidence="4">
    <location>
        <begin position="431"/>
        <end position="469"/>
    </location>
</feature>
<feature type="compositionally biased region" description="Gly residues" evidence="4">
    <location>
        <begin position="200"/>
        <end position="209"/>
    </location>
</feature>
<dbReference type="GO" id="GO:0005694">
    <property type="term" value="C:chromosome"/>
    <property type="evidence" value="ECO:0007669"/>
    <property type="project" value="UniProtKB-SubCell"/>
</dbReference>
<feature type="compositionally biased region" description="Low complexity" evidence="4">
    <location>
        <begin position="87"/>
        <end position="132"/>
    </location>
</feature>
<feature type="region of interest" description="Disordered" evidence="4">
    <location>
        <begin position="1"/>
        <end position="346"/>
    </location>
</feature>
<feature type="compositionally biased region" description="Basic and acidic residues" evidence="4">
    <location>
        <begin position="1"/>
        <end position="14"/>
    </location>
</feature>
<dbReference type="InterPro" id="IPR015947">
    <property type="entry name" value="PUA-like_sf"/>
</dbReference>
<feature type="compositionally biased region" description="Low complexity" evidence="4">
    <location>
        <begin position="170"/>
        <end position="184"/>
    </location>
</feature>
<organism evidence="6 7">
    <name type="scientific">Urochloa decumbens</name>
    <dbReference type="NCBI Taxonomy" id="240449"/>
    <lineage>
        <taxon>Eukaryota</taxon>
        <taxon>Viridiplantae</taxon>
        <taxon>Streptophyta</taxon>
        <taxon>Embryophyta</taxon>
        <taxon>Tracheophyta</taxon>
        <taxon>Spermatophyta</taxon>
        <taxon>Magnoliopsida</taxon>
        <taxon>Liliopsida</taxon>
        <taxon>Poales</taxon>
        <taxon>Poaceae</taxon>
        <taxon>PACMAD clade</taxon>
        <taxon>Panicoideae</taxon>
        <taxon>Panicodae</taxon>
        <taxon>Paniceae</taxon>
        <taxon>Melinidinae</taxon>
        <taxon>Urochloa</taxon>
    </lineage>
</organism>
<feature type="compositionally biased region" description="Gly residues" evidence="4">
    <location>
        <begin position="74"/>
        <end position="86"/>
    </location>
</feature>
<dbReference type="PANTHER" id="PTHR45660">
    <property type="entry name" value="HISTONE-LYSINE N-METHYLTRANSFERASE SETMAR"/>
    <property type="match status" value="1"/>
</dbReference>